<reference evidence="1 2" key="1">
    <citation type="submission" date="2021-03" db="EMBL/GenBank/DDBJ databases">
        <title>Antimicrobial resistance genes in bacteria isolated from Japanese honey, and their potential for conferring macrolide and lincosamide resistance in the American foulbrood pathogen Paenibacillus larvae.</title>
        <authorList>
            <person name="Okamoto M."/>
            <person name="Kumagai M."/>
            <person name="Kanamori H."/>
            <person name="Takamatsu D."/>
        </authorList>
    </citation>
    <scope>NUCLEOTIDE SEQUENCE [LARGE SCALE GENOMIC DNA]</scope>
    <source>
        <strain evidence="1 2">J21TS3</strain>
    </source>
</reference>
<keyword evidence="2" id="KW-1185">Reference proteome</keyword>
<evidence type="ECO:0000313" key="2">
    <source>
        <dbReference type="Proteomes" id="UP000680638"/>
    </source>
</evidence>
<name>A0ABQ4M350_9BACL</name>
<comment type="caution">
    <text evidence="1">The sequence shown here is derived from an EMBL/GenBank/DDBJ whole genome shotgun (WGS) entry which is preliminary data.</text>
</comment>
<evidence type="ECO:0000313" key="1">
    <source>
        <dbReference type="EMBL" id="GIO69966.1"/>
    </source>
</evidence>
<protein>
    <submittedName>
        <fullName evidence="1">Uncharacterized protein</fullName>
    </submittedName>
</protein>
<dbReference type="EMBL" id="BORW01000041">
    <property type="protein sequence ID" value="GIO69966.1"/>
    <property type="molecule type" value="Genomic_DNA"/>
</dbReference>
<gene>
    <name evidence="1" type="ORF">J21TS3_47870</name>
</gene>
<accession>A0ABQ4M350</accession>
<proteinExistence type="predicted"/>
<dbReference type="Proteomes" id="UP000680638">
    <property type="component" value="Unassembled WGS sequence"/>
</dbReference>
<dbReference type="RefSeq" id="WP_212952462.1">
    <property type="nucleotide sequence ID" value="NZ_BORW01000041.1"/>
</dbReference>
<sequence length="238" mass="26952">MPVLPFPLCALSDEIMGCLELGRDLLFHKIPEADIPYYVHASLRAGRLAAAPYRGKNIREMCREAGLRYEVTHASGTFHGVAFRAQIDFAANPPTIIVYADSLEGMRRVSREVLAEPRETSRSSNPEADLNLMIDIHLAHEFFHFLEYRDGAFTNERLERIEVFRLGPYTKKASVAQCSEIAAHAFCKTLLNLPCLPNLLDYVYLIKEGLMTGEQFQRRIEACKCWMSRPLHPSPGVI</sequence>
<organism evidence="1 2">
    <name type="scientific">Paenibacillus cookii</name>
    <dbReference type="NCBI Taxonomy" id="157839"/>
    <lineage>
        <taxon>Bacteria</taxon>
        <taxon>Bacillati</taxon>
        <taxon>Bacillota</taxon>
        <taxon>Bacilli</taxon>
        <taxon>Bacillales</taxon>
        <taxon>Paenibacillaceae</taxon>
        <taxon>Paenibacillus</taxon>
    </lineage>
</organism>